<protein>
    <submittedName>
        <fullName evidence="1">Uncharacterized protein</fullName>
    </submittedName>
</protein>
<keyword evidence="2" id="KW-1185">Reference proteome</keyword>
<dbReference type="Proteomes" id="UP000324222">
    <property type="component" value="Unassembled WGS sequence"/>
</dbReference>
<name>A0A5B7EZ88_PORTR</name>
<gene>
    <name evidence="1" type="ORF">E2C01_031122</name>
</gene>
<proteinExistence type="predicted"/>
<dbReference type="AlphaFoldDB" id="A0A5B7EZ88"/>
<organism evidence="1 2">
    <name type="scientific">Portunus trituberculatus</name>
    <name type="common">Swimming crab</name>
    <name type="synonym">Neptunus trituberculatus</name>
    <dbReference type="NCBI Taxonomy" id="210409"/>
    <lineage>
        <taxon>Eukaryota</taxon>
        <taxon>Metazoa</taxon>
        <taxon>Ecdysozoa</taxon>
        <taxon>Arthropoda</taxon>
        <taxon>Crustacea</taxon>
        <taxon>Multicrustacea</taxon>
        <taxon>Malacostraca</taxon>
        <taxon>Eumalacostraca</taxon>
        <taxon>Eucarida</taxon>
        <taxon>Decapoda</taxon>
        <taxon>Pleocyemata</taxon>
        <taxon>Brachyura</taxon>
        <taxon>Eubrachyura</taxon>
        <taxon>Portunoidea</taxon>
        <taxon>Portunidae</taxon>
        <taxon>Portuninae</taxon>
        <taxon>Portunus</taxon>
    </lineage>
</organism>
<sequence length="77" mass="8848">MQTGLVDKAGNTRATLWSPRRGASAWCVGSTRATLWSPRRGAFSEPRPVPFETTVSAWIPRTKLLLLRRRRRRRKNT</sequence>
<reference evidence="1 2" key="1">
    <citation type="submission" date="2019-05" db="EMBL/GenBank/DDBJ databases">
        <title>Another draft genome of Portunus trituberculatus and its Hox gene families provides insights of decapod evolution.</title>
        <authorList>
            <person name="Jeong J.-H."/>
            <person name="Song I."/>
            <person name="Kim S."/>
            <person name="Choi T."/>
            <person name="Kim D."/>
            <person name="Ryu S."/>
            <person name="Kim W."/>
        </authorList>
    </citation>
    <scope>NUCLEOTIDE SEQUENCE [LARGE SCALE GENOMIC DNA]</scope>
    <source>
        <tissue evidence="1">Muscle</tissue>
    </source>
</reference>
<evidence type="ECO:0000313" key="2">
    <source>
        <dbReference type="Proteomes" id="UP000324222"/>
    </source>
</evidence>
<accession>A0A5B7EZ88</accession>
<evidence type="ECO:0000313" key="1">
    <source>
        <dbReference type="EMBL" id="MPC37634.1"/>
    </source>
</evidence>
<dbReference type="EMBL" id="VSRR010003838">
    <property type="protein sequence ID" value="MPC37634.1"/>
    <property type="molecule type" value="Genomic_DNA"/>
</dbReference>
<comment type="caution">
    <text evidence="1">The sequence shown here is derived from an EMBL/GenBank/DDBJ whole genome shotgun (WGS) entry which is preliminary data.</text>
</comment>